<proteinExistence type="predicted"/>
<accession>A0A934JMI6</accession>
<protein>
    <submittedName>
        <fullName evidence="1">Uncharacterized protein</fullName>
    </submittedName>
</protein>
<comment type="caution">
    <text evidence="1">The sequence shown here is derived from an EMBL/GenBank/DDBJ whole genome shotgun (WGS) entry which is preliminary data.</text>
</comment>
<organism evidence="1 2">
    <name type="scientific">Marinomonas transparens</name>
    <dbReference type="NCBI Taxonomy" id="2795388"/>
    <lineage>
        <taxon>Bacteria</taxon>
        <taxon>Pseudomonadati</taxon>
        <taxon>Pseudomonadota</taxon>
        <taxon>Gammaproteobacteria</taxon>
        <taxon>Oceanospirillales</taxon>
        <taxon>Oceanospirillaceae</taxon>
        <taxon>Marinomonas</taxon>
    </lineage>
</organism>
<sequence>MNYPETHGLYQGRFTDGNPVAGIPASVASAKHMNMIYDELITLIEGAGVTPDETKQNQVLEAINTLRKDELYDKATDYLATQGRKNILINGKPQVWQNGESFTATGYTADQWYTVLSGATCIKDPDPRKGMLVTVNSADGYGQFHQLIESLEVKKLQGRTLTFSVEYAVNATFSGELRLEVFYSNSSDLETEVKASVAAKHFTPTPSASGIESLTFDVPNDAVGLRVALLTVTGQSVGSEMALYDAQLELGNLPTPFEYSPYVDELRRCCRYFYESESLHCTHHYKREIGPSCNADVYFPVPMRIRPSIIPIFLDDPFRVAVWGGIHDTLYKFHMNSGDYTSYIKGYTADARL</sequence>
<evidence type="ECO:0000313" key="2">
    <source>
        <dbReference type="Proteomes" id="UP000628710"/>
    </source>
</evidence>
<dbReference type="RefSeq" id="WP_199467284.1">
    <property type="nucleotide sequence ID" value="NZ_JAEMNX010000003.1"/>
</dbReference>
<gene>
    <name evidence="1" type="ORF">I8J31_05585</name>
</gene>
<dbReference type="Proteomes" id="UP000628710">
    <property type="component" value="Unassembled WGS sequence"/>
</dbReference>
<name>A0A934JMI6_9GAMM</name>
<keyword evidence="2" id="KW-1185">Reference proteome</keyword>
<dbReference type="EMBL" id="JAEMNX010000003">
    <property type="protein sequence ID" value="MBJ7537148.1"/>
    <property type="molecule type" value="Genomic_DNA"/>
</dbReference>
<evidence type="ECO:0000313" key="1">
    <source>
        <dbReference type="EMBL" id="MBJ7537148.1"/>
    </source>
</evidence>
<dbReference type="AlphaFoldDB" id="A0A934JMI6"/>
<reference evidence="1" key="1">
    <citation type="submission" date="2020-12" db="EMBL/GenBank/DDBJ databases">
        <title>Marinomonas arctica sp. nov., a psychrotolerant bacterium isolated from the Arctic.</title>
        <authorList>
            <person name="Zhang Y."/>
        </authorList>
    </citation>
    <scope>NUCLEOTIDE SEQUENCE</scope>
    <source>
        <strain evidence="1">C1424</strain>
    </source>
</reference>